<dbReference type="InParanoid" id="A0A024FYB9"/>
<dbReference type="InterPro" id="IPR026846">
    <property type="entry name" value="Nse2(Mms21)"/>
</dbReference>
<evidence type="ECO:0000313" key="13">
    <source>
        <dbReference type="Proteomes" id="UP000053237"/>
    </source>
</evidence>
<evidence type="ECO:0000313" key="12">
    <source>
        <dbReference type="EMBL" id="CCI39387.1"/>
    </source>
</evidence>
<protein>
    <recommendedName>
        <fullName evidence="11">SP-RING-type domain-containing protein</fullName>
    </recommendedName>
</protein>
<sequence length="220" mass="24483">MDEEIEQEVKSGLADALKLPVYAAKKQHYEILKSIIEGVDVLCTSATYLKSIPAEPTVSNVYERVSKEYAMLSRQVAVYKAQVEKIESSLEQEALAPQEIDDILRESLLIPQCSVEEHEIYRKFCSAAGIGSGNEDDDVTFQNTESVRSVTCPVTQMEIVNPLRNAACGHSYSEQGILAHLKRSKKCPVAGCQAVIVDQKLERDVEMEVMISRMRNSQGL</sequence>
<dbReference type="GO" id="GO:0030915">
    <property type="term" value="C:Smc5-Smc6 complex"/>
    <property type="evidence" value="ECO:0007669"/>
    <property type="project" value="InterPro"/>
</dbReference>
<dbReference type="EMBL" id="CAIX01000001">
    <property type="protein sequence ID" value="CCI39387.1"/>
    <property type="molecule type" value="Genomic_DNA"/>
</dbReference>
<dbReference type="GO" id="GO:0061665">
    <property type="term" value="F:SUMO ligase activity"/>
    <property type="evidence" value="ECO:0007669"/>
    <property type="project" value="TreeGrafter"/>
</dbReference>
<evidence type="ECO:0000256" key="8">
    <source>
        <dbReference type="ARBA" id="ARBA00022833"/>
    </source>
</evidence>
<dbReference type="GO" id="GO:0008270">
    <property type="term" value="F:zinc ion binding"/>
    <property type="evidence" value="ECO:0007669"/>
    <property type="project" value="UniProtKB-KW"/>
</dbReference>
<dbReference type="GO" id="GO:0005634">
    <property type="term" value="C:nucleus"/>
    <property type="evidence" value="ECO:0007669"/>
    <property type="project" value="UniProtKB-SubCell"/>
</dbReference>
<dbReference type="InterPro" id="IPR013083">
    <property type="entry name" value="Znf_RING/FYVE/PHD"/>
</dbReference>
<dbReference type="Pfam" id="PF11789">
    <property type="entry name" value="zf-Nse"/>
    <property type="match status" value="1"/>
</dbReference>
<keyword evidence="6 10" id="KW-0863">Zinc-finger</keyword>
<evidence type="ECO:0000256" key="2">
    <source>
        <dbReference type="ARBA" id="ARBA00004718"/>
    </source>
</evidence>
<keyword evidence="8" id="KW-0862">Zinc</keyword>
<dbReference type="InterPro" id="IPR004181">
    <property type="entry name" value="Znf_MIZ"/>
</dbReference>
<reference evidence="12 13" key="1">
    <citation type="submission" date="2012-05" db="EMBL/GenBank/DDBJ databases">
        <title>Recombination and specialization in a pathogen metapopulation.</title>
        <authorList>
            <person name="Gardiner A."/>
            <person name="Kemen E."/>
            <person name="Schultz-Larsen T."/>
            <person name="MacLean D."/>
            <person name="Van Oosterhout C."/>
            <person name="Jones J.D.G."/>
        </authorList>
    </citation>
    <scope>NUCLEOTIDE SEQUENCE [LARGE SCALE GENOMIC DNA]</scope>
    <source>
        <strain evidence="12 13">Ac Nc2</strain>
    </source>
</reference>
<dbReference type="PANTHER" id="PTHR21330">
    <property type="entry name" value="E3 SUMO-PROTEIN LIGASE NSE2"/>
    <property type="match status" value="1"/>
</dbReference>
<dbReference type="OrthoDB" id="26899at2759"/>
<evidence type="ECO:0000259" key="11">
    <source>
        <dbReference type="PROSITE" id="PS51044"/>
    </source>
</evidence>
<comment type="pathway">
    <text evidence="2">Protein modification; protein sumoylation.</text>
</comment>
<evidence type="ECO:0000256" key="4">
    <source>
        <dbReference type="ARBA" id="ARBA00022679"/>
    </source>
</evidence>
<dbReference type="STRING" id="65357.A0A024FYB9"/>
<gene>
    <name evidence="12" type="ORF">BN9_001700</name>
</gene>
<evidence type="ECO:0000256" key="6">
    <source>
        <dbReference type="ARBA" id="ARBA00022771"/>
    </source>
</evidence>
<keyword evidence="9" id="KW-0539">Nucleus</keyword>
<keyword evidence="13" id="KW-1185">Reference proteome</keyword>
<proteinExistence type="inferred from homology"/>
<dbReference type="Gene3D" id="3.30.40.10">
    <property type="entry name" value="Zinc/RING finger domain, C3HC4 (zinc finger)"/>
    <property type="match status" value="1"/>
</dbReference>
<comment type="similarity">
    <text evidence="3">Belongs to the NSE2 family.</text>
</comment>
<dbReference type="SUPFAM" id="SSF57850">
    <property type="entry name" value="RING/U-box"/>
    <property type="match status" value="1"/>
</dbReference>
<name>A0A024FYB9_9STRA</name>
<evidence type="ECO:0000256" key="10">
    <source>
        <dbReference type="PROSITE-ProRule" id="PRU00452"/>
    </source>
</evidence>
<feature type="domain" description="SP-RING-type" evidence="11">
    <location>
        <begin position="135"/>
        <end position="220"/>
    </location>
</feature>
<dbReference type="GO" id="GO:0000724">
    <property type="term" value="P:double-strand break repair via homologous recombination"/>
    <property type="evidence" value="ECO:0007669"/>
    <property type="project" value="InterPro"/>
</dbReference>
<comment type="subcellular location">
    <subcellularLocation>
        <location evidence="1">Nucleus</location>
    </subcellularLocation>
</comment>
<dbReference type="AlphaFoldDB" id="A0A024FYB9"/>
<dbReference type="UniPathway" id="UPA00886"/>
<evidence type="ECO:0000256" key="3">
    <source>
        <dbReference type="ARBA" id="ARBA00008212"/>
    </source>
</evidence>
<evidence type="ECO:0000256" key="9">
    <source>
        <dbReference type="ARBA" id="ARBA00023242"/>
    </source>
</evidence>
<dbReference type="CDD" id="cd16651">
    <property type="entry name" value="SPL-RING_NSE2"/>
    <property type="match status" value="1"/>
</dbReference>
<keyword evidence="5" id="KW-0479">Metal-binding</keyword>
<dbReference type="PANTHER" id="PTHR21330:SF1">
    <property type="entry name" value="E3 SUMO-PROTEIN LIGASE NSE2"/>
    <property type="match status" value="1"/>
</dbReference>
<evidence type="ECO:0000256" key="5">
    <source>
        <dbReference type="ARBA" id="ARBA00022723"/>
    </source>
</evidence>
<dbReference type="PROSITE" id="PS51044">
    <property type="entry name" value="ZF_SP_RING"/>
    <property type="match status" value="1"/>
</dbReference>
<evidence type="ECO:0000256" key="1">
    <source>
        <dbReference type="ARBA" id="ARBA00004123"/>
    </source>
</evidence>
<dbReference type="Proteomes" id="UP000053237">
    <property type="component" value="Unassembled WGS sequence"/>
</dbReference>
<comment type="caution">
    <text evidence="12">The sequence shown here is derived from an EMBL/GenBank/DDBJ whole genome shotgun (WGS) entry which is preliminary data.</text>
</comment>
<dbReference type="GO" id="GO:0016925">
    <property type="term" value="P:protein sumoylation"/>
    <property type="evidence" value="ECO:0007669"/>
    <property type="project" value="UniProtKB-UniPathway"/>
</dbReference>
<organism evidence="12 13">
    <name type="scientific">Albugo candida</name>
    <dbReference type="NCBI Taxonomy" id="65357"/>
    <lineage>
        <taxon>Eukaryota</taxon>
        <taxon>Sar</taxon>
        <taxon>Stramenopiles</taxon>
        <taxon>Oomycota</taxon>
        <taxon>Peronosporomycetes</taxon>
        <taxon>Albuginales</taxon>
        <taxon>Albuginaceae</taxon>
        <taxon>Albugo</taxon>
    </lineage>
</organism>
<keyword evidence="7" id="KW-0833">Ubl conjugation pathway</keyword>
<evidence type="ECO:0000256" key="7">
    <source>
        <dbReference type="ARBA" id="ARBA00022786"/>
    </source>
</evidence>
<accession>A0A024FYB9</accession>
<keyword evidence="4" id="KW-0808">Transferase</keyword>